<dbReference type="AlphaFoldDB" id="A0A645FHQ9"/>
<dbReference type="InterPro" id="IPR013785">
    <property type="entry name" value="Aldolase_TIM"/>
</dbReference>
<dbReference type="Gene3D" id="3.20.20.70">
    <property type="entry name" value="Aldolase class I"/>
    <property type="match status" value="1"/>
</dbReference>
<protein>
    <recommendedName>
        <fullName evidence="2">7-carboxy-7-deazaguanine synthase</fullName>
    </recommendedName>
</protein>
<sequence length="56" mass="6612">MVFAEELAARVGTGCIVQLQPEWSVRDKMLPFLVRYITEHPEWRLSVQTHKYIKIP</sequence>
<comment type="caution">
    <text evidence="1">The sequence shown here is derived from an EMBL/GenBank/DDBJ whole genome shotgun (WGS) entry which is preliminary data.</text>
</comment>
<gene>
    <name evidence="1" type="ORF">SDC9_159314</name>
</gene>
<evidence type="ECO:0000313" key="1">
    <source>
        <dbReference type="EMBL" id="MPN12004.1"/>
    </source>
</evidence>
<accession>A0A645FHQ9</accession>
<proteinExistence type="predicted"/>
<name>A0A645FHQ9_9ZZZZ</name>
<organism evidence="1">
    <name type="scientific">bioreactor metagenome</name>
    <dbReference type="NCBI Taxonomy" id="1076179"/>
    <lineage>
        <taxon>unclassified sequences</taxon>
        <taxon>metagenomes</taxon>
        <taxon>ecological metagenomes</taxon>
    </lineage>
</organism>
<reference evidence="1" key="1">
    <citation type="submission" date="2019-08" db="EMBL/GenBank/DDBJ databases">
        <authorList>
            <person name="Kucharzyk K."/>
            <person name="Murdoch R.W."/>
            <person name="Higgins S."/>
            <person name="Loffler F."/>
        </authorList>
    </citation>
    <scope>NUCLEOTIDE SEQUENCE</scope>
</reference>
<dbReference type="EMBL" id="VSSQ01058280">
    <property type="protein sequence ID" value="MPN12004.1"/>
    <property type="molecule type" value="Genomic_DNA"/>
</dbReference>
<evidence type="ECO:0008006" key="2">
    <source>
        <dbReference type="Google" id="ProtNLM"/>
    </source>
</evidence>